<dbReference type="CDD" id="cd05150">
    <property type="entry name" value="APH"/>
    <property type="match status" value="1"/>
</dbReference>
<protein>
    <recommendedName>
        <fullName evidence="3">Aminoglycoside 3'-phosphotransferase</fullName>
        <ecNumber evidence="2">2.7.1.95</ecNumber>
    </recommendedName>
</protein>
<evidence type="ECO:0000256" key="1">
    <source>
        <dbReference type="ARBA" id="ARBA00006219"/>
    </source>
</evidence>
<evidence type="ECO:0000313" key="12">
    <source>
        <dbReference type="EMBL" id="MET4575467.1"/>
    </source>
</evidence>
<comment type="catalytic activity">
    <reaction evidence="9">
        <text>kanamycin A + ATP = kanamycin 3'-phosphate + ADP + H(+)</text>
        <dbReference type="Rhea" id="RHEA:24256"/>
        <dbReference type="ChEBI" id="CHEBI:15378"/>
        <dbReference type="ChEBI" id="CHEBI:30616"/>
        <dbReference type="ChEBI" id="CHEBI:57909"/>
        <dbReference type="ChEBI" id="CHEBI:58214"/>
        <dbReference type="ChEBI" id="CHEBI:456216"/>
        <dbReference type="EC" id="2.7.1.95"/>
    </reaction>
</comment>
<evidence type="ECO:0000256" key="6">
    <source>
        <dbReference type="ARBA" id="ARBA00022777"/>
    </source>
</evidence>
<dbReference type="InterPro" id="IPR011009">
    <property type="entry name" value="Kinase-like_dom_sf"/>
</dbReference>
<comment type="similarity">
    <text evidence="1 10">Belongs to the aminoglycoside phosphotransferase family.</text>
</comment>
<dbReference type="NCBIfam" id="NF032898">
    <property type="entry name" value="APH_3p_II"/>
    <property type="match status" value="1"/>
</dbReference>
<evidence type="ECO:0000313" key="13">
    <source>
        <dbReference type="Proteomes" id="UP001549320"/>
    </source>
</evidence>
<dbReference type="Pfam" id="PF01636">
    <property type="entry name" value="APH"/>
    <property type="match status" value="1"/>
</dbReference>
<keyword evidence="6 10" id="KW-0418">Kinase</keyword>
<dbReference type="NCBIfam" id="NF033068">
    <property type="entry name" value="APH_3p"/>
    <property type="match status" value="1"/>
</dbReference>
<gene>
    <name evidence="12" type="ORF">ABIE13_000564</name>
</gene>
<dbReference type="InterPro" id="IPR051678">
    <property type="entry name" value="AGP_Transferase"/>
</dbReference>
<organism evidence="12 13">
    <name type="scientific">Ottowia thiooxydans</name>
    <dbReference type="NCBI Taxonomy" id="219182"/>
    <lineage>
        <taxon>Bacteria</taxon>
        <taxon>Pseudomonadati</taxon>
        <taxon>Pseudomonadota</taxon>
        <taxon>Betaproteobacteria</taxon>
        <taxon>Burkholderiales</taxon>
        <taxon>Comamonadaceae</taxon>
        <taxon>Ottowia</taxon>
    </lineage>
</organism>
<comment type="caution">
    <text evidence="12">The sequence shown here is derived from an EMBL/GenBank/DDBJ whole genome shotgun (WGS) entry which is preliminary data.</text>
</comment>
<dbReference type="Gene3D" id="3.30.200.20">
    <property type="entry name" value="Phosphorylase Kinase, domain 1"/>
    <property type="match status" value="1"/>
</dbReference>
<dbReference type="PIRSF" id="PIRSF000706">
    <property type="entry name" value="Kanamycin_kin"/>
    <property type="match status" value="1"/>
</dbReference>
<evidence type="ECO:0000256" key="5">
    <source>
        <dbReference type="ARBA" id="ARBA00022741"/>
    </source>
</evidence>
<sequence>MELTRPATRPRCTSKVMHSMPEIYWRARGHNDMHIPKEWLEKLQGTSIEQQTIGESGADVFRARSRSGKDLFLKSEPIGVLSELPGEVDRLRWLNESGLPAPAVLGITTENDRFWLLMSAIPGTDLASAATLLPSQVIKIVATALRDLHQLPIGECPFDHRLEQRIAVARNRVNAGLVDESDFDEKRLGRAARDVLDELLGSRPLCSPDLVVTHGDACLPNFISEADQFTGFVDCGRLGVSDRFQDLALAARSIERNLGAQWVTPFFHEYGVAPDEQRIEFYCLLDEFF</sequence>
<evidence type="ECO:0000256" key="3">
    <source>
        <dbReference type="ARBA" id="ARBA00017903"/>
    </source>
</evidence>
<dbReference type="EMBL" id="JBEPSH010000001">
    <property type="protein sequence ID" value="MET4575467.1"/>
    <property type="molecule type" value="Genomic_DNA"/>
</dbReference>
<keyword evidence="8 10" id="KW-0046">Antibiotic resistance</keyword>
<evidence type="ECO:0000256" key="2">
    <source>
        <dbReference type="ARBA" id="ARBA00012193"/>
    </source>
</evidence>
<dbReference type="PANTHER" id="PTHR21310">
    <property type="entry name" value="AMINOGLYCOSIDE PHOSPHOTRANSFERASE-RELATED-RELATED"/>
    <property type="match status" value="1"/>
</dbReference>
<keyword evidence="13" id="KW-1185">Reference proteome</keyword>
<keyword evidence="5 10" id="KW-0547">Nucleotide-binding</keyword>
<keyword evidence="7 10" id="KW-0067">ATP-binding</keyword>
<dbReference type="EC" id="2.7.1.95" evidence="2"/>
<dbReference type="GO" id="GO:0008910">
    <property type="term" value="F:kanamycin kinase activity"/>
    <property type="evidence" value="ECO:0007669"/>
    <property type="project" value="UniProtKB-EC"/>
</dbReference>
<evidence type="ECO:0000259" key="11">
    <source>
        <dbReference type="Pfam" id="PF01636"/>
    </source>
</evidence>
<keyword evidence="4 10" id="KW-0808">Transferase</keyword>
<dbReference type="InterPro" id="IPR002575">
    <property type="entry name" value="Aminoglycoside_PTrfase"/>
</dbReference>
<proteinExistence type="inferred from homology"/>
<evidence type="ECO:0000256" key="9">
    <source>
        <dbReference type="ARBA" id="ARBA00048925"/>
    </source>
</evidence>
<dbReference type="Proteomes" id="UP001549320">
    <property type="component" value="Unassembled WGS sequence"/>
</dbReference>
<evidence type="ECO:0000256" key="4">
    <source>
        <dbReference type="ARBA" id="ARBA00022679"/>
    </source>
</evidence>
<dbReference type="SUPFAM" id="SSF56112">
    <property type="entry name" value="Protein kinase-like (PK-like)"/>
    <property type="match status" value="1"/>
</dbReference>
<name>A0ABV2Q3E1_9BURK</name>
<evidence type="ECO:0000256" key="10">
    <source>
        <dbReference type="PIRNR" id="PIRNR000706"/>
    </source>
</evidence>
<feature type="domain" description="Aminoglycoside phosphotransferase" evidence="11">
    <location>
        <begin position="58"/>
        <end position="282"/>
    </location>
</feature>
<evidence type="ECO:0000256" key="8">
    <source>
        <dbReference type="ARBA" id="ARBA00023251"/>
    </source>
</evidence>
<evidence type="ECO:0000256" key="7">
    <source>
        <dbReference type="ARBA" id="ARBA00022840"/>
    </source>
</evidence>
<dbReference type="PANTHER" id="PTHR21310:SF41">
    <property type="entry name" value="3'-PHOSPHOTRANSFERASE, PUTATIVE-RELATED"/>
    <property type="match status" value="1"/>
</dbReference>
<dbReference type="Gene3D" id="3.90.1200.10">
    <property type="match status" value="1"/>
</dbReference>
<dbReference type="InterPro" id="IPR024165">
    <property type="entry name" value="Kan/Strep_kinase"/>
</dbReference>
<reference evidence="12 13" key="1">
    <citation type="submission" date="2024-06" db="EMBL/GenBank/DDBJ databases">
        <title>Sorghum-associated microbial communities from plants grown in Nebraska, USA.</title>
        <authorList>
            <person name="Schachtman D."/>
        </authorList>
    </citation>
    <scope>NUCLEOTIDE SEQUENCE [LARGE SCALE GENOMIC DNA]</scope>
    <source>
        <strain evidence="12 13">2709</strain>
    </source>
</reference>
<accession>A0ABV2Q3E1</accession>